<comment type="similarity">
    <text evidence="3">Belongs to the acetyltransferase family. RimJ subfamily.</text>
</comment>
<dbReference type="InterPro" id="IPR000182">
    <property type="entry name" value="GNAT_dom"/>
</dbReference>
<dbReference type="AlphaFoldDB" id="A0A9P4JLU2"/>
<evidence type="ECO:0000313" key="5">
    <source>
        <dbReference type="EMBL" id="KAF2200624.1"/>
    </source>
</evidence>
<dbReference type="EMBL" id="ML994013">
    <property type="protein sequence ID" value="KAF2200624.1"/>
    <property type="molecule type" value="Genomic_DNA"/>
</dbReference>
<dbReference type="InterPro" id="IPR016181">
    <property type="entry name" value="Acyl_CoA_acyltransferase"/>
</dbReference>
<evidence type="ECO:0000259" key="4">
    <source>
        <dbReference type="PROSITE" id="PS51186"/>
    </source>
</evidence>
<evidence type="ECO:0000256" key="1">
    <source>
        <dbReference type="ARBA" id="ARBA00022679"/>
    </source>
</evidence>
<dbReference type="GO" id="GO:0016747">
    <property type="term" value="F:acyltransferase activity, transferring groups other than amino-acyl groups"/>
    <property type="evidence" value="ECO:0007669"/>
    <property type="project" value="InterPro"/>
</dbReference>
<dbReference type="Proteomes" id="UP000799536">
    <property type="component" value="Unassembled WGS sequence"/>
</dbReference>
<evidence type="ECO:0000256" key="3">
    <source>
        <dbReference type="ARBA" id="ARBA00038502"/>
    </source>
</evidence>
<feature type="non-terminal residue" evidence="5">
    <location>
        <position position="156"/>
    </location>
</feature>
<protein>
    <submittedName>
        <fullName evidence="5">Acyl-CoA N-acyltransferase</fullName>
    </submittedName>
</protein>
<feature type="non-terminal residue" evidence="5">
    <location>
        <position position="1"/>
    </location>
</feature>
<evidence type="ECO:0000256" key="2">
    <source>
        <dbReference type="ARBA" id="ARBA00023315"/>
    </source>
</evidence>
<keyword evidence="2" id="KW-0012">Acyltransferase</keyword>
<accession>A0A9P4JLU2</accession>
<dbReference type="PANTHER" id="PTHR43792">
    <property type="entry name" value="GNAT FAMILY, PUTATIVE (AFU_ORTHOLOGUE AFUA_3G00765)-RELATED-RELATED"/>
    <property type="match status" value="1"/>
</dbReference>
<sequence length="156" mass="17177">LIRPMHPQDAASMAAAASAPSIAKYMTRLFPFPYTLSDAQAWISFNISSDPATPSTAFVLTPLHSPDIVIGGIGLKVETSPLSPSKHVAELAYWIGEEWAGRGWTTEAVRGLTEWVFEGSGMERGWTRLWARVVRENVGSRKVLSRCGYRDEGVLR</sequence>
<organism evidence="5 6">
    <name type="scientific">Delitschia confertaspora ATCC 74209</name>
    <dbReference type="NCBI Taxonomy" id="1513339"/>
    <lineage>
        <taxon>Eukaryota</taxon>
        <taxon>Fungi</taxon>
        <taxon>Dikarya</taxon>
        <taxon>Ascomycota</taxon>
        <taxon>Pezizomycotina</taxon>
        <taxon>Dothideomycetes</taxon>
        <taxon>Pleosporomycetidae</taxon>
        <taxon>Pleosporales</taxon>
        <taxon>Delitschiaceae</taxon>
        <taxon>Delitschia</taxon>
    </lineage>
</organism>
<proteinExistence type="inferred from homology"/>
<dbReference type="PANTHER" id="PTHR43792:SF8">
    <property type="entry name" value="[RIBOSOMAL PROTEIN US5]-ALANINE N-ACETYLTRANSFERASE"/>
    <property type="match status" value="1"/>
</dbReference>
<keyword evidence="6" id="KW-1185">Reference proteome</keyword>
<reference evidence="5" key="1">
    <citation type="journal article" date="2020" name="Stud. Mycol.">
        <title>101 Dothideomycetes genomes: a test case for predicting lifestyles and emergence of pathogens.</title>
        <authorList>
            <person name="Haridas S."/>
            <person name="Albert R."/>
            <person name="Binder M."/>
            <person name="Bloem J."/>
            <person name="Labutti K."/>
            <person name="Salamov A."/>
            <person name="Andreopoulos B."/>
            <person name="Baker S."/>
            <person name="Barry K."/>
            <person name="Bills G."/>
            <person name="Bluhm B."/>
            <person name="Cannon C."/>
            <person name="Castanera R."/>
            <person name="Culley D."/>
            <person name="Daum C."/>
            <person name="Ezra D."/>
            <person name="Gonzalez J."/>
            <person name="Henrissat B."/>
            <person name="Kuo A."/>
            <person name="Liang C."/>
            <person name="Lipzen A."/>
            <person name="Lutzoni F."/>
            <person name="Magnuson J."/>
            <person name="Mondo S."/>
            <person name="Nolan M."/>
            <person name="Ohm R."/>
            <person name="Pangilinan J."/>
            <person name="Park H.-J."/>
            <person name="Ramirez L."/>
            <person name="Alfaro M."/>
            <person name="Sun H."/>
            <person name="Tritt A."/>
            <person name="Yoshinaga Y."/>
            <person name="Zwiers L.-H."/>
            <person name="Turgeon B."/>
            <person name="Goodwin S."/>
            <person name="Spatafora J."/>
            <person name="Crous P."/>
            <person name="Grigoriev I."/>
        </authorList>
    </citation>
    <scope>NUCLEOTIDE SEQUENCE</scope>
    <source>
        <strain evidence="5">ATCC 74209</strain>
    </source>
</reference>
<dbReference type="PROSITE" id="PS51186">
    <property type="entry name" value="GNAT"/>
    <property type="match status" value="1"/>
</dbReference>
<dbReference type="SUPFAM" id="SSF55729">
    <property type="entry name" value="Acyl-CoA N-acyltransferases (Nat)"/>
    <property type="match status" value="1"/>
</dbReference>
<dbReference type="Gene3D" id="3.40.630.30">
    <property type="match status" value="1"/>
</dbReference>
<comment type="caution">
    <text evidence="5">The sequence shown here is derived from an EMBL/GenBank/DDBJ whole genome shotgun (WGS) entry which is preliminary data.</text>
</comment>
<gene>
    <name evidence="5" type="ORF">GQ43DRAFT_356929</name>
</gene>
<keyword evidence="1" id="KW-0808">Transferase</keyword>
<name>A0A9P4JLU2_9PLEO</name>
<feature type="domain" description="N-acetyltransferase" evidence="4">
    <location>
        <begin position="1"/>
        <end position="156"/>
    </location>
</feature>
<dbReference type="Pfam" id="PF13302">
    <property type="entry name" value="Acetyltransf_3"/>
    <property type="match status" value="1"/>
</dbReference>
<evidence type="ECO:0000313" key="6">
    <source>
        <dbReference type="Proteomes" id="UP000799536"/>
    </source>
</evidence>
<dbReference type="OrthoDB" id="630895at2759"/>
<dbReference type="InterPro" id="IPR051531">
    <property type="entry name" value="N-acetyltransferase"/>
</dbReference>